<dbReference type="OrthoDB" id="9768837at2"/>
<dbReference type="InterPro" id="IPR013525">
    <property type="entry name" value="ABC2_TM"/>
</dbReference>
<evidence type="ECO:0000256" key="6">
    <source>
        <dbReference type="SAM" id="Phobius"/>
    </source>
</evidence>
<evidence type="ECO:0000256" key="5">
    <source>
        <dbReference type="ARBA" id="ARBA00023136"/>
    </source>
</evidence>
<keyword evidence="5 6" id="KW-0472">Membrane</keyword>
<dbReference type="Pfam" id="PF12698">
    <property type="entry name" value="ABC2_membrane_3"/>
    <property type="match status" value="1"/>
</dbReference>
<keyword evidence="2" id="KW-1003">Cell membrane</keyword>
<name>A0A544UTS2_LYSSH</name>
<sequence>MKQLYTSKIKSKSFVVMTCIYILGMSVAVFWSDIKELFTGDDQAQQIAIVNETTADLSGLFVSNGDMEFIQNESNISELEKKVKDEKLDAIVTITDQDGQLHAEIATFTPLKLNDQGAINSILQLAGQNYAVQQLSLTPVQATQIMDAKTIITDKNLNTESTGGKSEEEKQSGQFVSYAVGILIYFFISTFLSMITTEIATEKGSRAMEMLLVSVKPATHFKAKIAGVLLLALTQMGIIIVVFLIYAKFAKNGVIWDMASSIVSELSISYVIYAVLFLLLTIILYLIVGALFGSLVSKVEEAGQVLMPAMMITLIGFYVMLSGMGNPDTLIIKIFSYIPFTSGMIMPMRIGATDIGVMVPLLSLGILIATIIIAYLFSISFYKRSVLTYSSGGVIKKIKTVLKVTT</sequence>
<dbReference type="EMBL" id="SADV01000003">
    <property type="protein sequence ID" value="TQR37259.1"/>
    <property type="molecule type" value="Genomic_DNA"/>
</dbReference>
<organism evidence="8 9">
    <name type="scientific">Lysinibacillus sphaericus</name>
    <name type="common">Bacillus sphaericus</name>
    <dbReference type="NCBI Taxonomy" id="1421"/>
    <lineage>
        <taxon>Bacteria</taxon>
        <taxon>Bacillati</taxon>
        <taxon>Bacillota</taxon>
        <taxon>Bacilli</taxon>
        <taxon>Bacillales</taxon>
        <taxon>Bacillaceae</taxon>
        <taxon>Lysinibacillus</taxon>
    </lineage>
</organism>
<evidence type="ECO:0000256" key="2">
    <source>
        <dbReference type="ARBA" id="ARBA00022475"/>
    </source>
</evidence>
<dbReference type="PANTHER" id="PTHR30294">
    <property type="entry name" value="MEMBRANE COMPONENT OF ABC TRANSPORTER YHHJ-RELATED"/>
    <property type="match status" value="1"/>
</dbReference>
<keyword evidence="4 6" id="KW-1133">Transmembrane helix</keyword>
<evidence type="ECO:0000313" key="9">
    <source>
        <dbReference type="Proteomes" id="UP000317944"/>
    </source>
</evidence>
<reference evidence="8 9" key="1">
    <citation type="submission" date="2018-03" db="EMBL/GenBank/DDBJ databases">
        <title>Aerobic endospore-forming bacteria genome sequencing and assembly.</title>
        <authorList>
            <person name="Cavalcante D.A."/>
            <person name="Driks A."/>
            <person name="Putonti C."/>
            <person name="De-Souza M.T."/>
        </authorList>
    </citation>
    <scope>NUCLEOTIDE SEQUENCE [LARGE SCALE GENOMIC DNA]</scope>
    <source>
        <strain evidence="8 9">SDF0037</strain>
    </source>
</reference>
<accession>A0A544UTS2</accession>
<feature type="transmembrane region" description="Helical" evidence="6">
    <location>
        <begin position="221"/>
        <end position="247"/>
    </location>
</feature>
<protein>
    <submittedName>
        <fullName evidence="8">ABC transporter permease</fullName>
    </submittedName>
</protein>
<feature type="transmembrane region" description="Helical" evidence="6">
    <location>
        <begin position="267"/>
        <end position="293"/>
    </location>
</feature>
<feature type="transmembrane region" description="Helical" evidence="6">
    <location>
        <begin position="305"/>
        <end position="324"/>
    </location>
</feature>
<feature type="transmembrane region" description="Helical" evidence="6">
    <location>
        <begin position="175"/>
        <end position="200"/>
    </location>
</feature>
<dbReference type="Gene3D" id="3.40.190.10">
    <property type="entry name" value="Periplasmic binding protein-like II"/>
    <property type="match status" value="1"/>
</dbReference>
<feature type="transmembrane region" description="Helical" evidence="6">
    <location>
        <begin position="355"/>
        <end position="377"/>
    </location>
</feature>
<evidence type="ECO:0000256" key="1">
    <source>
        <dbReference type="ARBA" id="ARBA00004651"/>
    </source>
</evidence>
<dbReference type="InterPro" id="IPR051449">
    <property type="entry name" value="ABC-2_transporter_component"/>
</dbReference>
<evidence type="ECO:0000256" key="4">
    <source>
        <dbReference type="ARBA" id="ARBA00022989"/>
    </source>
</evidence>
<keyword evidence="3 6" id="KW-0812">Transmembrane</keyword>
<dbReference type="AlphaFoldDB" id="A0A544UTS2"/>
<evidence type="ECO:0000256" key="3">
    <source>
        <dbReference type="ARBA" id="ARBA00022692"/>
    </source>
</evidence>
<dbReference type="PANTHER" id="PTHR30294:SF29">
    <property type="entry name" value="MULTIDRUG ABC TRANSPORTER PERMEASE YBHS-RELATED"/>
    <property type="match status" value="1"/>
</dbReference>
<evidence type="ECO:0000313" key="8">
    <source>
        <dbReference type="EMBL" id="TQR37259.1"/>
    </source>
</evidence>
<dbReference type="Proteomes" id="UP000317944">
    <property type="component" value="Unassembled WGS sequence"/>
</dbReference>
<feature type="transmembrane region" description="Helical" evidence="6">
    <location>
        <begin position="12"/>
        <end position="31"/>
    </location>
</feature>
<comment type="caution">
    <text evidence="8">The sequence shown here is derived from an EMBL/GenBank/DDBJ whole genome shotgun (WGS) entry which is preliminary data.</text>
</comment>
<evidence type="ECO:0000259" key="7">
    <source>
        <dbReference type="Pfam" id="PF12698"/>
    </source>
</evidence>
<proteinExistence type="predicted"/>
<comment type="subcellular location">
    <subcellularLocation>
        <location evidence="1">Cell membrane</location>
        <topology evidence="1">Multi-pass membrane protein</topology>
    </subcellularLocation>
</comment>
<feature type="domain" description="ABC-2 type transporter transmembrane" evidence="7">
    <location>
        <begin position="15"/>
        <end position="379"/>
    </location>
</feature>
<gene>
    <name evidence="8" type="ORF">C7Y47_05965</name>
</gene>
<dbReference type="GO" id="GO:0005886">
    <property type="term" value="C:plasma membrane"/>
    <property type="evidence" value="ECO:0007669"/>
    <property type="project" value="UniProtKB-SubCell"/>
</dbReference>
<dbReference type="GO" id="GO:0140359">
    <property type="term" value="F:ABC-type transporter activity"/>
    <property type="evidence" value="ECO:0007669"/>
    <property type="project" value="InterPro"/>
</dbReference>
<feature type="transmembrane region" description="Helical" evidence="6">
    <location>
        <begin position="330"/>
        <end position="348"/>
    </location>
</feature>